<evidence type="ECO:0000313" key="1">
    <source>
        <dbReference type="EMBL" id="KAJ7704884.1"/>
    </source>
</evidence>
<gene>
    <name evidence="1" type="ORF">B0H17DRAFT_1193377</name>
</gene>
<dbReference type="GO" id="GO:0004252">
    <property type="term" value="F:serine-type endopeptidase activity"/>
    <property type="evidence" value="ECO:0007669"/>
    <property type="project" value="InterPro"/>
</dbReference>
<comment type="caution">
    <text evidence="1">The sequence shown here is derived from an EMBL/GenBank/DDBJ whole genome shotgun (WGS) entry which is preliminary data.</text>
</comment>
<evidence type="ECO:0008006" key="3">
    <source>
        <dbReference type="Google" id="ProtNLM"/>
    </source>
</evidence>
<dbReference type="SUPFAM" id="SSF52743">
    <property type="entry name" value="Subtilisin-like"/>
    <property type="match status" value="1"/>
</dbReference>
<dbReference type="Proteomes" id="UP001221757">
    <property type="component" value="Unassembled WGS sequence"/>
</dbReference>
<proteinExistence type="predicted"/>
<dbReference type="AlphaFoldDB" id="A0AAD7GTC7"/>
<sequence>MISVSDQLIAAGKSPLGFLNPWLYTTPDMFNDVTNSTNPGSTDNGGTPGCGADGFMARAGWDPVTGFGTPNFTKMKAAGCWSALVL</sequence>
<evidence type="ECO:0000313" key="2">
    <source>
        <dbReference type="Proteomes" id="UP001221757"/>
    </source>
</evidence>
<dbReference type="InterPro" id="IPR050819">
    <property type="entry name" value="Tripeptidyl-peptidase_I"/>
</dbReference>
<dbReference type="EMBL" id="JARKIE010000009">
    <property type="protein sequence ID" value="KAJ7704884.1"/>
    <property type="molecule type" value="Genomic_DNA"/>
</dbReference>
<reference evidence="1" key="1">
    <citation type="submission" date="2023-03" db="EMBL/GenBank/DDBJ databases">
        <title>Massive genome expansion in bonnet fungi (Mycena s.s.) driven by repeated elements and novel gene families across ecological guilds.</title>
        <authorList>
            <consortium name="Lawrence Berkeley National Laboratory"/>
            <person name="Harder C.B."/>
            <person name="Miyauchi S."/>
            <person name="Viragh M."/>
            <person name="Kuo A."/>
            <person name="Thoen E."/>
            <person name="Andreopoulos B."/>
            <person name="Lu D."/>
            <person name="Skrede I."/>
            <person name="Drula E."/>
            <person name="Henrissat B."/>
            <person name="Morin E."/>
            <person name="Kohler A."/>
            <person name="Barry K."/>
            <person name="LaButti K."/>
            <person name="Morin E."/>
            <person name="Salamov A."/>
            <person name="Lipzen A."/>
            <person name="Mereny Z."/>
            <person name="Hegedus B."/>
            <person name="Baldrian P."/>
            <person name="Stursova M."/>
            <person name="Weitz H."/>
            <person name="Taylor A."/>
            <person name="Grigoriev I.V."/>
            <person name="Nagy L.G."/>
            <person name="Martin F."/>
            <person name="Kauserud H."/>
        </authorList>
    </citation>
    <scope>NUCLEOTIDE SEQUENCE</scope>
    <source>
        <strain evidence="1">CBHHK067</strain>
    </source>
</reference>
<name>A0AAD7GTC7_MYCRO</name>
<dbReference type="InterPro" id="IPR036852">
    <property type="entry name" value="Peptidase_S8/S53_dom_sf"/>
</dbReference>
<dbReference type="PANTHER" id="PTHR14218:SF15">
    <property type="entry name" value="TRIPEPTIDYL-PEPTIDASE 1"/>
    <property type="match status" value="1"/>
</dbReference>
<organism evidence="1 2">
    <name type="scientific">Mycena rosella</name>
    <name type="common">Pink bonnet</name>
    <name type="synonym">Agaricus rosellus</name>
    <dbReference type="NCBI Taxonomy" id="1033263"/>
    <lineage>
        <taxon>Eukaryota</taxon>
        <taxon>Fungi</taxon>
        <taxon>Dikarya</taxon>
        <taxon>Basidiomycota</taxon>
        <taxon>Agaricomycotina</taxon>
        <taxon>Agaricomycetes</taxon>
        <taxon>Agaricomycetidae</taxon>
        <taxon>Agaricales</taxon>
        <taxon>Marasmiineae</taxon>
        <taxon>Mycenaceae</taxon>
        <taxon>Mycena</taxon>
    </lineage>
</organism>
<protein>
    <recommendedName>
        <fullName evidence="3">Peptidase S53 domain-containing protein</fullName>
    </recommendedName>
</protein>
<dbReference type="GO" id="GO:0006508">
    <property type="term" value="P:proteolysis"/>
    <property type="evidence" value="ECO:0007669"/>
    <property type="project" value="InterPro"/>
</dbReference>
<dbReference type="Gene3D" id="3.40.50.200">
    <property type="entry name" value="Peptidase S8/S53 domain"/>
    <property type="match status" value="1"/>
</dbReference>
<keyword evidence="2" id="KW-1185">Reference proteome</keyword>
<dbReference type="PANTHER" id="PTHR14218">
    <property type="entry name" value="PROTEASE S8 TRIPEPTIDYL PEPTIDASE I CLN2"/>
    <property type="match status" value="1"/>
</dbReference>
<dbReference type="GO" id="GO:0008240">
    <property type="term" value="F:tripeptidyl-peptidase activity"/>
    <property type="evidence" value="ECO:0007669"/>
    <property type="project" value="TreeGrafter"/>
</dbReference>
<accession>A0AAD7GTC7</accession>